<evidence type="ECO:0000256" key="1">
    <source>
        <dbReference type="PROSITE-ProRule" id="PRU00023"/>
    </source>
</evidence>
<evidence type="ECO:0000313" key="4">
    <source>
        <dbReference type="Proteomes" id="UP000019373"/>
    </source>
</evidence>
<proteinExistence type="predicted"/>
<dbReference type="SUPFAM" id="SSF48403">
    <property type="entry name" value="Ankyrin repeat"/>
    <property type="match status" value="1"/>
</dbReference>
<dbReference type="EMBL" id="KE721304">
    <property type="protein sequence ID" value="ERF70566.1"/>
    <property type="molecule type" value="Genomic_DNA"/>
</dbReference>
<dbReference type="InterPro" id="IPR036770">
    <property type="entry name" value="Ankyrin_rpt-contain_sf"/>
</dbReference>
<keyword evidence="4" id="KW-1185">Reference proteome</keyword>
<dbReference type="OrthoDB" id="9995210at2759"/>
<dbReference type="InterPro" id="IPR002110">
    <property type="entry name" value="Ankyrin_rpt"/>
</dbReference>
<evidence type="ECO:0000313" key="3">
    <source>
        <dbReference type="EMBL" id="ERF70566.1"/>
    </source>
</evidence>
<dbReference type="OMA" id="HICAMYG"/>
<feature type="region of interest" description="Disordered" evidence="2">
    <location>
        <begin position="155"/>
        <end position="177"/>
    </location>
</feature>
<dbReference type="GeneID" id="19242742"/>
<dbReference type="eggNOG" id="ENOG502S4CU">
    <property type="taxonomic scope" value="Eukaryota"/>
</dbReference>
<keyword evidence="1" id="KW-0040">ANK repeat</keyword>
<sequence>MADNEGASPREQIVEACRRDNVELFQEVLGGMSGQPAEKIADFFNTTTDVMGNYLLHVCATYGSYDVMDELLNIEYLECDPFTRRDKETPIHTAVRYATERDIEIGTAMAKMLVDAGGDPRTKDKHGRTPAQMCDPKTSELRSWLISQEYILREGLKQETQETDGDDGPTGSASDSE</sequence>
<dbReference type="RefSeq" id="XP_007803772.1">
    <property type="nucleotide sequence ID" value="XM_007805581.1"/>
</dbReference>
<accession>U1GFP7</accession>
<organism evidence="3 4">
    <name type="scientific">Endocarpon pusillum (strain Z07020 / HMAS-L-300199)</name>
    <name type="common">Lichen-forming fungus</name>
    <dbReference type="NCBI Taxonomy" id="1263415"/>
    <lineage>
        <taxon>Eukaryota</taxon>
        <taxon>Fungi</taxon>
        <taxon>Dikarya</taxon>
        <taxon>Ascomycota</taxon>
        <taxon>Pezizomycotina</taxon>
        <taxon>Eurotiomycetes</taxon>
        <taxon>Chaetothyriomycetidae</taxon>
        <taxon>Verrucariales</taxon>
        <taxon>Verrucariaceae</taxon>
        <taxon>Endocarpon</taxon>
    </lineage>
</organism>
<protein>
    <submittedName>
        <fullName evidence="3">Uncharacterized protein</fullName>
    </submittedName>
</protein>
<gene>
    <name evidence="3" type="ORF">EPUS_07863</name>
</gene>
<name>U1GFP7_ENDPU</name>
<reference evidence="4" key="1">
    <citation type="journal article" date="2014" name="BMC Genomics">
        <title>Genome characteristics reveal the impact of lichenization on lichen-forming fungus Endocarpon pusillum Hedwig (Verrucariales, Ascomycota).</title>
        <authorList>
            <person name="Wang Y.-Y."/>
            <person name="Liu B."/>
            <person name="Zhang X.-Y."/>
            <person name="Zhou Q.-M."/>
            <person name="Zhang T."/>
            <person name="Li H."/>
            <person name="Yu Y.-F."/>
            <person name="Zhang X.-L."/>
            <person name="Hao X.-Y."/>
            <person name="Wang M."/>
            <person name="Wang L."/>
            <person name="Wei J.-C."/>
        </authorList>
    </citation>
    <scope>NUCLEOTIDE SEQUENCE [LARGE SCALE GENOMIC DNA]</scope>
    <source>
        <strain evidence="4">Z07020 / HMAS-L-300199</strain>
    </source>
</reference>
<feature type="repeat" description="ANK" evidence="1">
    <location>
        <begin position="86"/>
        <end position="125"/>
    </location>
</feature>
<dbReference type="Proteomes" id="UP000019373">
    <property type="component" value="Unassembled WGS sequence"/>
</dbReference>
<feature type="region of interest" description="Disordered" evidence="2">
    <location>
        <begin position="116"/>
        <end position="138"/>
    </location>
</feature>
<dbReference type="PROSITE" id="PS50088">
    <property type="entry name" value="ANK_REPEAT"/>
    <property type="match status" value="1"/>
</dbReference>
<dbReference type="AlphaFoldDB" id="U1GFP7"/>
<dbReference type="Gene3D" id="1.25.40.20">
    <property type="entry name" value="Ankyrin repeat-containing domain"/>
    <property type="match status" value="1"/>
</dbReference>
<evidence type="ECO:0000256" key="2">
    <source>
        <dbReference type="SAM" id="MobiDB-lite"/>
    </source>
</evidence>
<dbReference type="HOGENOM" id="CLU_097653_0_1_1"/>